<dbReference type="PANTHER" id="PTHR33204:SF18">
    <property type="entry name" value="TRANSCRIPTIONAL REGULATORY PROTEIN"/>
    <property type="match status" value="1"/>
</dbReference>
<evidence type="ECO:0000256" key="1">
    <source>
        <dbReference type="ARBA" id="ARBA00023015"/>
    </source>
</evidence>
<dbReference type="Proteomes" id="UP000467249">
    <property type="component" value="Chromosome"/>
</dbReference>
<dbReference type="GO" id="GO:0003677">
    <property type="term" value="F:DNA binding"/>
    <property type="evidence" value="ECO:0007669"/>
    <property type="project" value="UniProtKB-KW"/>
</dbReference>
<dbReference type="Pfam" id="PF01638">
    <property type="entry name" value="HxlR"/>
    <property type="match status" value="2"/>
</dbReference>
<evidence type="ECO:0000313" key="7">
    <source>
        <dbReference type="Proteomes" id="UP000467249"/>
    </source>
</evidence>
<evidence type="ECO:0000256" key="2">
    <source>
        <dbReference type="ARBA" id="ARBA00023125"/>
    </source>
</evidence>
<dbReference type="PANTHER" id="PTHR33204">
    <property type="entry name" value="TRANSCRIPTIONAL REGULATOR, MARR FAMILY"/>
    <property type="match status" value="1"/>
</dbReference>
<keyword evidence="2" id="KW-0238">DNA-binding</keyword>
<accession>A0A6N4W6N5</accession>
<keyword evidence="7" id="KW-1185">Reference proteome</keyword>
<proteinExistence type="predicted"/>
<gene>
    <name evidence="6" type="ORF">MANY_29770</name>
</gene>
<evidence type="ECO:0000256" key="4">
    <source>
        <dbReference type="SAM" id="MobiDB-lite"/>
    </source>
</evidence>
<evidence type="ECO:0000256" key="3">
    <source>
        <dbReference type="ARBA" id="ARBA00023163"/>
    </source>
</evidence>
<evidence type="ECO:0000313" key="6">
    <source>
        <dbReference type="EMBL" id="BBZ77640.1"/>
    </source>
</evidence>
<dbReference type="KEGG" id="many:MANY_29770"/>
<dbReference type="Gene3D" id="1.10.10.10">
    <property type="entry name" value="Winged helix-like DNA-binding domain superfamily/Winged helix DNA-binding domain"/>
    <property type="match status" value="2"/>
</dbReference>
<dbReference type="InterPro" id="IPR002577">
    <property type="entry name" value="HTH_HxlR"/>
</dbReference>
<dbReference type="InterPro" id="IPR036388">
    <property type="entry name" value="WH-like_DNA-bd_sf"/>
</dbReference>
<evidence type="ECO:0000259" key="5">
    <source>
        <dbReference type="PROSITE" id="PS51118"/>
    </source>
</evidence>
<reference evidence="6 7" key="1">
    <citation type="journal article" date="2019" name="Emerg. Microbes Infect.">
        <title>Comprehensive subspecies identification of 175 nontuberculous mycobacteria species based on 7547 genomic profiles.</title>
        <authorList>
            <person name="Matsumoto Y."/>
            <person name="Kinjo T."/>
            <person name="Motooka D."/>
            <person name="Nabeya D."/>
            <person name="Jung N."/>
            <person name="Uechi K."/>
            <person name="Horii T."/>
            <person name="Iida T."/>
            <person name="Fujita J."/>
            <person name="Nakamura S."/>
        </authorList>
    </citation>
    <scope>NUCLEOTIDE SEQUENCE [LARGE SCALE GENOMIC DNA]</scope>
    <source>
        <strain evidence="6 7">JCM 30275</strain>
    </source>
</reference>
<dbReference type="SUPFAM" id="SSF46785">
    <property type="entry name" value="Winged helix' DNA-binding domain"/>
    <property type="match status" value="2"/>
</dbReference>
<feature type="domain" description="HTH hxlR-type" evidence="5">
    <location>
        <begin position="14"/>
        <end position="116"/>
    </location>
</feature>
<protein>
    <submittedName>
        <fullName evidence="6">HxlR family transcriptional regulator</fullName>
    </submittedName>
</protein>
<dbReference type="PROSITE" id="PS51118">
    <property type="entry name" value="HTH_HXLR"/>
    <property type="match status" value="2"/>
</dbReference>
<dbReference type="AlphaFoldDB" id="A0A6N4W6N5"/>
<dbReference type="EMBL" id="AP022620">
    <property type="protein sequence ID" value="BBZ77640.1"/>
    <property type="molecule type" value="Genomic_DNA"/>
</dbReference>
<keyword evidence="1" id="KW-0805">Transcription regulation</keyword>
<organism evidence="6 7">
    <name type="scientific">Mycolicibacterium anyangense</name>
    <dbReference type="NCBI Taxonomy" id="1431246"/>
    <lineage>
        <taxon>Bacteria</taxon>
        <taxon>Bacillati</taxon>
        <taxon>Actinomycetota</taxon>
        <taxon>Actinomycetes</taxon>
        <taxon>Mycobacteriales</taxon>
        <taxon>Mycobacteriaceae</taxon>
        <taxon>Mycolicibacterium</taxon>
    </lineage>
</organism>
<name>A0A6N4W6N5_9MYCO</name>
<dbReference type="InterPro" id="IPR036390">
    <property type="entry name" value="WH_DNA-bd_sf"/>
</dbReference>
<sequence length="320" mass="34811">MSDLIDADAPLALAPHGTNAIGRMLGLIGDEWNLLIIQQALMGATRYSQFMARLPISNSVLTNRLRILVSDGMLTRREHASTRSRTEYLVTARSRSLWPALLSIWEWERNWVAEHRSTLPSMHHHLCGQSFAPVLRCDSCHAPAEHCDVTLSLGPSGAWERSAPAAATRRRSESDGGGRGAGMFPETMSVLGNRWAAALLLAAFLGSSRFTDFQSQLGAPPSLLAERLQTFCGIGVFATSPAERSGPERAAYLLTDKGRAFFPVLVAAVQWAQWWFQAPEGPALLLHHRGCQAPFTGELACDQCAQRLTGAHVGIATSAE</sequence>
<keyword evidence="3" id="KW-0804">Transcription</keyword>
<feature type="domain" description="HTH hxlR-type" evidence="5">
    <location>
        <begin position="181"/>
        <end position="280"/>
    </location>
</feature>
<feature type="region of interest" description="Disordered" evidence="4">
    <location>
        <begin position="159"/>
        <end position="182"/>
    </location>
</feature>